<evidence type="ECO:0000256" key="5">
    <source>
        <dbReference type="ARBA" id="ARBA00023002"/>
    </source>
</evidence>
<keyword evidence="12" id="KW-1185">Reference proteome</keyword>
<keyword evidence="10" id="KW-0472">Membrane</keyword>
<dbReference type="PROSITE" id="PS00086">
    <property type="entry name" value="CYTOCHROME_P450"/>
    <property type="match status" value="1"/>
</dbReference>
<dbReference type="PANTHER" id="PTHR24287:SF1">
    <property type="entry name" value="P450, PUTATIVE (EUROFUNG)-RELATED"/>
    <property type="match status" value="1"/>
</dbReference>
<keyword evidence="6 8" id="KW-0408">Iron</keyword>
<comment type="cofactor">
    <cofactor evidence="1 8">
        <name>heme</name>
        <dbReference type="ChEBI" id="CHEBI:30413"/>
    </cofactor>
</comment>
<name>A0A9P6EJH6_9AGAR</name>
<dbReference type="PANTHER" id="PTHR24287">
    <property type="entry name" value="P450, PUTATIVE (EUROFUNG)-RELATED"/>
    <property type="match status" value="1"/>
</dbReference>
<dbReference type="Proteomes" id="UP000807306">
    <property type="component" value="Unassembled WGS sequence"/>
</dbReference>
<evidence type="ECO:0000256" key="10">
    <source>
        <dbReference type="SAM" id="Phobius"/>
    </source>
</evidence>
<sequence>MAIPPGLIFVVSVAPFLLVPPTLTYGVLRILKIHTALYLPTWFTVLAVTLSRPILSQFQLFYKKYADKRAATTLGAHIIPSVARQSTDLFGFNLTKRLVKDTRENYVVEPFRLWAKEYGPVFQIELPTDTRIITTEPDHIKAMLSTQFDSFHKGPVLFKMMQSLLGEGVFNSDGDLWKFHRSMARPYFTRERIADFDNFEQHAIKALSRAEQRLAEGYAIDFQDLVARFTLDSATQFLFGYDVKSLAASIPYPESVSHLNTAEFLNHPSKVFADAFTEGQNRSIQRVRAGDIWPLSEFWKDGIEPSRKIVEAYIDPMIHKALNNKEKKPQTTQAGDDKNSIGDSGDTLLEDLIQQTQDITMLKDELINLLVAGRDTTASTLTFSLYMLAENPSIEARLRREVLDAVGPNRQPTADDFRGMKFMKAFLNEVLRLYPAVPINNLTASQSAVWTSKTPGSKSYFVPAGTRIIYSILLMHRRTDLWGPDALQFDPDRFLDDRVHKYLTPNPYIFLPFSAGPRICLGQQFAYQEMSFFLVRLIQRFENFKLAPEAQPAKSKPPARWAHGEGLQAREKIWPQSSFTLYVKGGLWVTMDPVKQ</sequence>
<proteinExistence type="inferred from homology"/>
<dbReference type="InterPro" id="IPR036396">
    <property type="entry name" value="Cyt_P450_sf"/>
</dbReference>
<dbReference type="GO" id="GO:0004497">
    <property type="term" value="F:monooxygenase activity"/>
    <property type="evidence" value="ECO:0007669"/>
    <property type="project" value="UniProtKB-KW"/>
</dbReference>
<accession>A0A9P6EJH6</accession>
<protein>
    <submittedName>
        <fullName evidence="11">Cytochrome P450 monooxygenase pc-3</fullName>
    </submittedName>
</protein>
<keyword evidence="5 9" id="KW-0560">Oxidoreductase</keyword>
<keyword evidence="7 9" id="KW-0503">Monooxygenase</keyword>
<dbReference type="Gene3D" id="1.10.630.10">
    <property type="entry name" value="Cytochrome P450"/>
    <property type="match status" value="1"/>
</dbReference>
<keyword evidence="10" id="KW-0812">Transmembrane</keyword>
<evidence type="ECO:0000256" key="9">
    <source>
        <dbReference type="RuleBase" id="RU000461"/>
    </source>
</evidence>
<evidence type="ECO:0000313" key="11">
    <source>
        <dbReference type="EMBL" id="KAF9530858.1"/>
    </source>
</evidence>
<dbReference type="GO" id="GO:0020037">
    <property type="term" value="F:heme binding"/>
    <property type="evidence" value="ECO:0007669"/>
    <property type="project" value="InterPro"/>
</dbReference>
<evidence type="ECO:0000313" key="12">
    <source>
        <dbReference type="Proteomes" id="UP000807306"/>
    </source>
</evidence>
<reference evidence="11" key="1">
    <citation type="submission" date="2020-11" db="EMBL/GenBank/DDBJ databases">
        <authorList>
            <consortium name="DOE Joint Genome Institute"/>
            <person name="Ahrendt S."/>
            <person name="Riley R."/>
            <person name="Andreopoulos W."/>
            <person name="Labutti K."/>
            <person name="Pangilinan J."/>
            <person name="Ruiz-Duenas F.J."/>
            <person name="Barrasa J.M."/>
            <person name="Sanchez-Garcia M."/>
            <person name="Camarero S."/>
            <person name="Miyauchi S."/>
            <person name="Serrano A."/>
            <person name="Linde D."/>
            <person name="Babiker R."/>
            <person name="Drula E."/>
            <person name="Ayuso-Fernandez I."/>
            <person name="Pacheco R."/>
            <person name="Padilla G."/>
            <person name="Ferreira P."/>
            <person name="Barriuso J."/>
            <person name="Kellner H."/>
            <person name="Castanera R."/>
            <person name="Alfaro M."/>
            <person name="Ramirez L."/>
            <person name="Pisabarro A.G."/>
            <person name="Kuo A."/>
            <person name="Tritt A."/>
            <person name="Lipzen A."/>
            <person name="He G."/>
            <person name="Yan M."/>
            <person name="Ng V."/>
            <person name="Cullen D."/>
            <person name="Martin F."/>
            <person name="Rosso M.-N."/>
            <person name="Henrissat B."/>
            <person name="Hibbett D."/>
            <person name="Martinez A.T."/>
            <person name="Grigoriev I.V."/>
        </authorList>
    </citation>
    <scope>NUCLEOTIDE SEQUENCE</scope>
    <source>
        <strain evidence="11">CBS 506.95</strain>
    </source>
</reference>
<gene>
    <name evidence="11" type="ORF">CPB83DRAFT_142543</name>
</gene>
<evidence type="ECO:0000256" key="3">
    <source>
        <dbReference type="ARBA" id="ARBA00022617"/>
    </source>
</evidence>
<dbReference type="EMBL" id="MU157837">
    <property type="protein sequence ID" value="KAF9530858.1"/>
    <property type="molecule type" value="Genomic_DNA"/>
</dbReference>
<keyword evidence="10" id="KW-1133">Transmembrane helix</keyword>
<feature type="binding site" description="axial binding residue" evidence="8">
    <location>
        <position position="520"/>
    </location>
    <ligand>
        <name>heme</name>
        <dbReference type="ChEBI" id="CHEBI:30413"/>
    </ligand>
    <ligandPart>
        <name>Fe</name>
        <dbReference type="ChEBI" id="CHEBI:18248"/>
    </ligandPart>
</feature>
<dbReference type="PRINTS" id="PR00385">
    <property type="entry name" value="P450"/>
</dbReference>
<evidence type="ECO:0000256" key="7">
    <source>
        <dbReference type="ARBA" id="ARBA00023033"/>
    </source>
</evidence>
<evidence type="ECO:0000256" key="8">
    <source>
        <dbReference type="PIRSR" id="PIRSR602401-1"/>
    </source>
</evidence>
<dbReference type="PRINTS" id="PR00463">
    <property type="entry name" value="EP450I"/>
</dbReference>
<dbReference type="Pfam" id="PF00067">
    <property type="entry name" value="p450"/>
    <property type="match status" value="1"/>
</dbReference>
<dbReference type="InterPro" id="IPR047146">
    <property type="entry name" value="Cyt_P450_E_CYP52_fungi"/>
</dbReference>
<keyword evidence="4 8" id="KW-0479">Metal-binding</keyword>
<comment type="caution">
    <text evidence="11">The sequence shown here is derived from an EMBL/GenBank/DDBJ whole genome shotgun (WGS) entry which is preliminary data.</text>
</comment>
<dbReference type="InterPro" id="IPR017972">
    <property type="entry name" value="Cyt_P450_CS"/>
</dbReference>
<evidence type="ECO:0000256" key="6">
    <source>
        <dbReference type="ARBA" id="ARBA00023004"/>
    </source>
</evidence>
<comment type="similarity">
    <text evidence="2 9">Belongs to the cytochrome P450 family.</text>
</comment>
<dbReference type="InterPro" id="IPR002401">
    <property type="entry name" value="Cyt_P450_E_grp-I"/>
</dbReference>
<keyword evidence="3 8" id="KW-0349">Heme</keyword>
<dbReference type="CDD" id="cd11063">
    <property type="entry name" value="CYP52"/>
    <property type="match status" value="1"/>
</dbReference>
<dbReference type="OrthoDB" id="1470350at2759"/>
<dbReference type="InterPro" id="IPR001128">
    <property type="entry name" value="Cyt_P450"/>
</dbReference>
<feature type="transmembrane region" description="Helical" evidence="10">
    <location>
        <begin position="35"/>
        <end position="55"/>
    </location>
</feature>
<evidence type="ECO:0000256" key="2">
    <source>
        <dbReference type="ARBA" id="ARBA00010617"/>
    </source>
</evidence>
<dbReference type="GO" id="GO:0005506">
    <property type="term" value="F:iron ion binding"/>
    <property type="evidence" value="ECO:0007669"/>
    <property type="project" value="InterPro"/>
</dbReference>
<evidence type="ECO:0000256" key="4">
    <source>
        <dbReference type="ARBA" id="ARBA00022723"/>
    </source>
</evidence>
<evidence type="ECO:0000256" key="1">
    <source>
        <dbReference type="ARBA" id="ARBA00001971"/>
    </source>
</evidence>
<dbReference type="AlphaFoldDB" id="A0A9P6EJH6"/>
<organism evidence="11 12">
    <name type="scientific">Crepidotus variabilis</name>
    <dbReference type="NCBI Taxonomy" id="179855"/>
    <lineage>
        <taxon>Eukaryota</taxon>
        <taxon>Fungi</taxon>
        <taxon>Dikarya</taxon>
        <taxon>Basidiomycota</taxon>
        <taxon>Agaricomycotina</taxon>
        <taxon>Agaricomycetes</taxon>
        <taxon>Agaricomycetidae</taxon>
        <taxon>Agaricales</taxon>
        <taxon>Agaricineae</taxon>
        <taxon>Crepidotaceae</taxon>
        <taxon>Crepidotus</taxon>
    </lineage>
</organism>
<dbReference type="GO" id="GO:0016705">
    <property type="term" value="F:oxidoreductase activity, acting on paired donors, with incorporation or reduction of molecular oxygen"/>
    <property type="evidence" value="ECO:0007669"/>
    <property type="project" value="InterPro"/>
</dbReference>
<dbReference type="SUPFAM" id="SSF48264">
    <property type="entry name" value="Cytochrome P450"/>
    <property type="match status" value="1"/>
</dbReference>
<feature type="transmembrane region" description="Helical" evidence="10">
    <location>
        <begin position="6"/>
        <end position="28"/>
    </location>
</feature>